<protein>
    <submittedName>
        <fullName evidence="5">Carbohydrate kinase</fullName>
        <ecNumber evidence="5">2.7.1.-</ecNumber>
    </submittedName>
</protein>
<evidence type="ECO:0000256" key="2">
    <source>
        <dbReference type="ARBA" id="ARBA00022679"/>
    </source>
</evidence>
<gene>
    <name evidence="5" type="ORF">QTN47_17390</name>
</gene>
<dbReference type="Proteomes" id="UP001560573">
    <property type="component" value="Unassembled WGS sequence"/>
</dbReference>
<dbReference type="PANTHER" id="PTHR43085">
    <property type="entry name" value="HEXOKINASE FAMILY MEMBER"/>
    <property type="match status" value="1"/>
</dbReference>
<comment type="caution">
    <text evidence="5">The sequence shown here is derived from an EMBL/GenBank/DDBJ whole genome shotgun (WGS) entry which is preliminary data.</text>
</comment>
<sequence>MSGNTYQVICFGEILWNVLPQRAVPCGAPMNVAYHLNKLGKSPALITRVGFDDKGKELINLLSGCGISTDFFQVDYHTQTGVVHTRIKKDDEMVYDIVKPAAWDYIQWEDDFESLLQNASYFVFGSLVARNAQSKNILFQCMEIAKIKVFDINIRSPFFHQQLIEELLGKTDVLKMNIAELHLVSGWYNDYKNDLERVKSLRERFNIKSIIVTKGNDGALFNLDETFYSHPGYTVKVAGTSGSGDAFLAAIISKLIDRAPPVEALDFASRLGAYVASRKEACPDYTLSVLDRIHILQN</sequence>
<evidence type="ECO:0000256" key="1">
    <source>
        <dbReference type="ARBA" id="ARBA00010688"/>
    </source>
</evidence>
<dbReference type="InterPro" id="IPR029056">
    <property type="entry name" value="Ribokinase-like"/>
</dbReference>
<evidence type="ECO:0000259" key="4">
    <source>
        <dbReference type="Pfam" id="PF00294"/>
    </source>
</evidence>
<dbReference type="EMBL" id="JAULBC010000006">
    <property type="protein sequence ID" value="MEX6689287.1"/>
    <property type="molecule type" value="Genomic_DNA"/>
</dbReference>
<dbReference type="EC" id="2.7.1.-" evidence="5"/>
<reference evidence="5 6" key="1">
    <citation type="submission" date="2023-07" db="EMBL/GenBank/DDBJ databases">
        <authorList>
            <person name="Lian W.-H."/>
        </authorList>
    </citation>
    <scope>NUCLEOTIDE SEQUENCE [LARGE SCALE GENOMIC DNA]</scope>
    <source>
        <strain evidence="5 6">SYSU DXS3180</strain>
    </source>
</reference>
<dbReference type="SUPFAM" id="SSF53613">
    <property type="entry name" value="Ribokinase-like"/>
    <property type="match status" value="1"/>
</dbReference>
<dbReference type="InterPro" id="IPR050306">
    <property type="entry name" value="PfkB_Carbo_kinase"/>
</dbReference>
<evidence type="ECO:0000313" key="6">
    <source>
        <dbReference type="Proteomes" id="UP001560573"/>
    </source>
</evidence>
<name>A0ABV3ZHF7_9BACT</name>
<accession>A0ABV3ZHF7</accession>
<dbReference type="Gene3D" id="3.40.1190.20">
    <property type="match status" value="1"/>
</dbReference>
<proteinExistence type="inferred from homology"/>
<keyword evidence="2 5" id="KW-0808">Transferase</keyword>
<dbReference type="Pfam" id="PF00294">
    <property type="entry name" value="PfkB"/>
    <property type="match status" value="1"/>
</dbReference>
<feature type="domain" description="Carbohydrate kinase PfkB" evidence="4">
    <location>
        <begin position="24"/>
        <end position="282"/>
    </location>
</feature>
<keyword evidence="6" id="KW-1185">Reference proteome</keyword>
<dbReference type="CDD" id="cd01167">
    <property type="entry name" value="bac_FRK"/>
    <property type="match status" value="1"/>
</dbReference>
<dbReference type="GO" id="GO:0016301">
    <property type="term" value="F:kinase activity"/>
    <property type="evidence" value="ECO:0007669"/>
    <property type="project" value="UniProtKB-KW"/>
</dbReference>
<dbReference type="PANTHER" id="PTHR43085:SF57">
    <property type="entry name" value="CARBOHYDRATE KINASE PFKB DOMAIN-CONTAINING PROTEIN"/>
    <property type="match status" value="1"/>
</dbReference>
<evidence type="ECO:0000256" key="3">
    <source>
        <dbReference type="ARBA" id="ARBA00022777"/>
    </source>
</evidence>
<evidence type="ECO:0000313" key="5">
    <source>
        <dbReference type="EMBL" id="MEX6689287.1"/>
    </source>
</evidence>
<dbReference type="RefSeq" id="WP_369330695.1">
    <property type="nucleotide sequence ID" value="NZ_JAULBC010000006.1"/>
</dbReference>
<keyword evidence="3 5" id="KW-0418">Kinase</keyword>
<comment type="similarity">
    <text evidence="1">Belongs to the carbohydrate kinase PfkB family.</text>
</comment>
<organism evidence="5 6">
    <name type="scientific">Danxiaibacter flavus</name>
    <dbReference type="NCBI Taxonomy" id="3049108"/>
    <lineage>
        <taxon>Bacteria</taxon>
        <taxon>Pseudomonadati</taxon>
        <taxon>Bacteroidota</taxon>
        <taxon>Chitinophagia</taxon>
        <taxon>Chitinophagales</taxon>
        <taxon>Chitinophagaceae</taxon>
        <taxon>Danxiaibacter</taxon>
    </lineage>
</organism>
<dbReference type="InterPro" id="IPR011611">
    <property type="entry name" value="PfkB_dom"/>
</dbReference>